<dbReference type="eggNOG" id="ENOG5033B97">
    <property type="taxonomic scope" value="Bacteria"/>
</dbReference>
<gene>
    <name evidence="2" type="ordered locus">RPD_1259</name>
</gene>
<evidence type="ECO:0000256" key="1">
    <source>
        <dbReference type="SAM" id="Phobius"/>
    </source>
</evidence>
<feature type="transmembrane region" description="Helical" evidence="1">
    <location>
        <begin position="7"/>
        <end position="28"/>
    </location>
</feature>
<evidence type="ECO:0000313" key="2">
    <source>
        <dbReference type="EMBL" id="ABE38497.1"/>
    </source>
</evidence>
<accession>Q13BP2</accession>
<dbReference type="KEGG" id="rpd:RPD_1259"/>
<proteinExistence type="predicted"/>
<dbReference type="STRING" id="316057.RPD_1259"/>
<dbReference type="BioCyc" id="RPAL316057:RPD_RS06380-MONOMER"/>
<dbReference type="Proteomes" id="UP000001818">
    <property type="component" value="Chromosome"/>
</dbReference>
<reference evidence="2 3" key="1">
    <citation type="submission" date="2006-03" db="EMBL/GenBank/DDBJ databases">
        <title>Complete sequence of Rhodopseudomonas palustris BisB5.</title>
        <authorList>
            <consortium name="US DOE Joint Genome Institute"/>
            <person name="Copeland A."/>
            <person name="Lucas S."/>
            <person name="Lapidus A."/>
            <person name="Barry K."/>
            <person name="Detter J.C."/>
            <person name="Glavina del Rio T."/>
            <person name="Hammon N."/>
            <person name="Israni S."/>
            <person name="Dalin E."/>
            <person name="Tice H."/>
            <person name="Pitluck S."/>
            <person name="Chain P."/>
            <person name="Malfatti S."/>
            <person name="Shin M."/>
            <person name="Vergez L."/>
            <person name="Schmutz J."/>
            <person name="Larimer F."/>
            <person name="Land M."/>
            <person name="Hauser L."/>
            <person name="Pelletier D.A."/>
            <person name="Kyrpides N."/>
            <person name="Lykidis A."/>
            <person name="Oda Y."/>
            <person name="Harwood C.S."/>
            <person name="Richardson P."/>
        </authorList>
    </citation>
    <scope>NUCLEOTIDE SEQUENCE [LARGE SCALE GENOMIC DNA]</scope>
    <source>
        <strain evidence="2 3">BisB5</strain>
    </source>
</reference>
<sequence>MSIRFQIASLVFMMTNAVVFGIGLVSVLTFPSLARHAFDLIPIVVLGSFIISAPLSWMIAPRLQARYWRRQQQLAARS</sequence>
<dbReference type="EMBL" id="CP000283">
    <property type="protein sequence ID" value="ABE38497.1"/>
    <property type="molecule type" value="Genomic_DNA"/>
</dbReference>
<keyword evidence="1" id="KW-0472">Membrane</keyword>
<keyword evidence="1" id="KW-1133">Transmembrane helix</keyword>
<evidence type="ECO:0000313" key="3">
    <source>
        <dbReference type="Proteomes" id="UP000001818"/>
    </source>
</evidence>
<feature type="transmembrane region" description="Helical" evidence="1">
    <location>
        <begin position="40"/>
        <end position="60"/>
    </location>
</feature>
<protein>
    <submittedName>
        <fullName evidence="2">Uncharacterized protein</fullName>
    </submittedName>
</protein>
<organism evidence="2 3">
    <name type="scientific">Rhodopseudomonas palustris (strain BisB5)</name>
    <dbReference type="NCBI Taxonomy" id="316057"/>
    <lineage>
        <taxon>Bacteria</taxon>
        <taxon>Pseudomonadati</taxon>
        <taxon>Pseudomonadota</taxon>
        <taxon>Alphaproteobacteria</taxon>
        <taxon>Hyphomicrobiales</taxon>
        <taxon>Nitrobacteraceae</taxon>
        <taxon>Rhodopseudomonas</taxon>
    </lineage>
</organism>
<name>Q13BP2_RHOPS</name>
<dbReference type="HOGENOM" id="CLU_181472_0_0_5"/>
<keyword evidence="1" id="KW-0812">Transmembrane</keyword>
<dbReference type="AlphaFoldDB" id="Q13BP2"/>